<dbReference type="Proteomes" id="UP000593892">
    <property type="component" value="Chromosome"/>
</dbReference>
<dbReference type="RefSeq" id="WP_194449429.1">
    <property type="nucleotide sequence ID" value="NZ_CP063849.1"/>
</dbReference>
<name>A0A7S7NQ76_PALFE</name>
<reference evidence="2 3" key="1">
    <citation type="submission" date="2020-10" db="EMBL/GenBank/DDBJ databases">
        <title>Complete genome sequence of Paludibaculum fermentans P105T, a facultatively anaerobic acidobacterium capable of dissimilatory Fe(III) reduction.</title>
        <authorList>
            <person name="Dedysh S.N."/>
            <person name="Beletsky A.V."/>
            <person name="Kulichevskaya I.S."/>
            <person name="Mardanov A.V."/>
            <person name="Ravin N.V."/>
        </authorList>
    </citation>
    <scope>NUCLEOTIDE SEQUENCE [LARGE SCALE GENOMIC DNA]</scope>
    <source>
        <strain evidence="2 3">P105</strain>
    </source>
</reference>
<evidence type="ECO:0000256" key="1">
    <source>
        <dbReference type="SAM" id="MobiDB-lite"/>
    </source>
</evidence>
<dbReference type="KEGG" id="pfer:IRI77_34310"/>
<feature type="compositionally biased region" description="Low complexity" evidence="1">
    <location>
        <begin position="25"/>
        <end position="43"/>
    </location>
</feature>
<proteinExistence type="predicted"/>
<gene>
    <name evidence="2" type="ORF">IRI77_34310</name>
</gene>
<organism evidence="2 3">
    <name type="scientific">Paludibaculum fermentans</name>
    <dbReference type="NCBI Taxonomy" id="1473598"/>
    <lineage>
        <taxon>Bacteria</taxon>
        <taxon>Pseudomonadati</taxon>
        <taxon>Acidobacteriota</taxon>
        <taxon>Terriglobia</taxon>
        <taxon>Bryobacterales</taxon>
        <taxon>Bryobacteraceae</taxon>
        <taxon>Paludibaculum</taxon>
    </lineage>
</organism>
<protein>
    <submittedName>
        <fullName evidence="2">Uncharacterized protein</fullName>
    </submittedName>
</protein>
<evidence type="ECO:0000313" key="3">
    <source>
        <dbReference type="Proteomes" id="UP000593892"/>
    </source>
</evidence>
<sequence length="169" mass="17584">MKKLILLIVIVAVGVFAYRSCRSSEPPATTSKSSAPVPAASTPATPPAEVISGSSLNKAFPQANGDFKLTFTQEKDGFAQAELSRAGAKVAALTISDTGANPSARTKFAASTRKIGGYPAAAVGSQGTAVLVADRYQVQVRSLGPTFTPADRDAWLEKFKLDALAAIRK</sequence>
<dbReference type="EMBL" id="CP063849">
    <property type="protein sequence ID" value="QOY87762.1"/>
    <property type="molecule type" value="Genomic_DNA"/>
</dbReference>
<keyword evidence="3" id="KW-1185">Reference proteome</keyword>
<accession>A0A7S7NQ76</accession>
<evidence type="ECO:0000313" key="2">
    <source>
        <dbReference type="EMBL" id="QOY87762.1"/>
    </source>
</evidence>
<dbReference type="AlphaFoldDB" id="A0A7S7NQ76"/>
<feature type="region of interest" description="Disordered" evidence="1">
    <location>
        <begin position="25"/>
        <end position="48"/>
    </location>
</feature>